<evidence type="ECO:0000313" key="4">
    <source>
        <dbReference type="EMBL" id="UOE19770.1"/>
    </source>
</evidence>
<keyword evidence="3" id="KW-0732">Signal</keyword>
<organism evidence="4 5">
    <name type="scientific">Thermobifida halotolerans</name>
    <dbReference type="NCBI Taxonomy" id="483545"/>
    <lineage>
        <taxon>Bacteria</taxon>
        <taxon>Bacillati</taxon>
        <taxon>Actinomycetota</taxon>
        <taxon>Actinomycetes</taxon>
        <taxon>Streptosporangiales</taxon>
        <taxon>Nocardiopsidaceae</taxon>
        <taxon>Thermobifida</taxon>
    </lineage>
</organism>
<reference evidence="4" key="1">
    <citation type="submission" date="2020-10" db="EMBL/GenBank/DDBJ databases">
        <title>De novo genome project of the cellulose decomposer Thermobifida halotolerans type strain.</title>
        <authorList>
            <person name="Nagy I."/>
            <person name="Horvath B."/>
            <person name="Kukolya J."/>
            <person name="Nagy I."/>
            <person name="Orsini M."/>
        </authorList>
    </citation>
    <scope>NUCLEOTIDE SEQUENCE</scope>
    <source>
        <strain evidence="4">DSM 44931</strain>
    </source>
</reference>
<evidence type="ECO:0000256" key="3">
    <source>
        <dbReference type="SAM" id="SignalP"/>
    </source>
</evidence>
<keyword evidence="2" id="KW-0812">Transmembrane</keyword>
<feature type="chain" id="PRO_5041683304" evidence="3">
    <location>
        <begin position="24"/>
        <end position="361"/>
    </location>
</feature>
<dbReference type="Proteomes" id="UP000265719">
    <property type="component" value="Chromosome"/>
</dbReference>
<dbReference type="AlphaFoldDB" id="A0AA97LXQ3"/>
<accession>A0AA97LXQ3</accession>
<evidence type="ECO:0000256" key="1">
    <source>
        <dbReference type="SAM" id="MobiDB-lite"/>
    </source>
</evidence>
<proteinExistence type="predicted"/>
<keyword evidence="2" id="KW-1133">Transmembrane helix</keyword>
<feature type="transmembrane region" description="Helical" evidence="2">
    <location>
        <begin position="315"/>
        <end position="334"/>
    </location>
</feature>
<sequence>MLRMAAAAAIALSGVLSAVPAAAADRQDRAAAELSDARVEAPLTDIRESWEESRPFVHERVTRAVPEVTPGTVADAFEDDESIRVAVLPRTQKAPQEIAWRLHEGSSEEVVVLYTWREEAFRADVVRQGGQAEVERSLVATDTRAEPGELLSHMDALATVLRGEVISTAAQELAETSLYVAPGLETDLDAARVEELAERFAALPNPVRVALLPSEAVEYEGAMVRRGTGNVAELVQGQRDEPVVVYMVNADGQVIASAVSGTAADHRFGLRGGSLSQTASAARNEDSAEATLTALLDSLEETPQGGDALGHTADFLLYAVPFLVLVGIGLVLVFPVRRVEQRARPDGWASDESPPPRSGES</sequence>
<keyword evidence="5" id="KW-1185">Reference proteome</keyword>
<dbReference type="EMBL" id="CP063196">
    <property type="protein sequence ID" value="UOE19770.1"/>
    <property type="molecule type" value="Genomic_DNA"/>
</dbReference>
<evidence type="ECO:0000313" key="5">
    <source>
        <dbReference type="Proteomes" id="UP000265719"/>
    </source>
</evidence>
<keyword evidence="2" id="KW-0472">Membrane</keyword>
<protein>
    <submittedName>
        <fullName evidence="4">Uncharacterized protein</fullName>
    </submittedName>
</protein>
<feature type="signal peptide" evidence="3">
    <location>
        <begin position="1"/>
        <end position="23"/>
    </location>
</feature>
<dbReference type="KEGG" id="thao:NI17_000415"/>
<gene>
    <name evidence="4" type="ORF">NI17_000415</name>
</gene>
<feature type="region of interest" description="Disordered" evidence="1">
    <location>
        <begin position="342"/>
        <end position="361"/>
    </location>
</feature>
<name>A0AA97LXQ3_9ACTN</name>
<evidence type="ECO:0000256" key="2">
    <source>
        <dbReference type="SAM" id="Phobius"/>
    </source>
</evidence>